<evidence type="ECO:0000313" key="8">
    <source>
        <dbReference type="EMBL" id="HHI66224.1"/>
    </source>
</evidence>
<evidence type="ECO:0000256" key="6">
    <source>
        <dbReference type="HAMAP-Rule" id="MF_00040"/>
    </source>
</evidence>
<dbReference type="EMBL" id="DRUY01000228">
    <property type="protein sequence ID" value="HHI66224.1"/>
    <property type="molecule type" value="Genomic_DNA"/>
</dbReference>
<dbReference type="GO" id="GO:0005737">
    <property type="term" value="C:cytoplasm"/>
    <property type="evidence" value="ECO:0007669"/>
    <property type="project" value="UniProtKB-SubCell"/>
</dbReference>
<keyword evidence="3 6" id="KW-0963">Cytoplasm</keyword>
<dbReference type="CDD" id="cd00520">
    <property type="entry name" value="RRF"/>
    <property type="match status" value="1"/>
</dbReference>
<organism evidence="8">
    <name type="scientific">Thermodesulfobium narugense</name>
    <dbReference type="NCBI Taxonomy" id="184064"/>
    <lineage>
        <taxon>Bacteria</taxon>
        <taxon>Pseudomonadati</taxon>
        <taxon>Thermodesulfobiota</taxon>
        <taxon>Thermodesulfobiia</taxon>
        <taxon>Thermodesulfobiales</taxon>
        <taxon>Thermodesulfobiaceae</taxon>
        <taxon>Thermodesulfobium</taxon>
    </lineage>
</organism>
<dbReference type="InterPro" id="IPR036191">
    <property type="entry name" value="RRF_sf"/>
</dbReference>
<keyword evidence="4 6" id="KW-0648">Protein biosynthesis</keyword>
<comment type="function">
    <text evidence="5 6">Responsible for the release of ribosomes from messenger RNA at the termination of protein biosynthesis. May increase the efficiency of translation by recycling ribosomes from one round of translation to another.</text>
</comment>
<dbReference type="FunFam" id="1.10.132.20:FF:000001">
    <property type="entry name" value="Ribosome-recycling factor"/>
    <property type="match status" value="1"/>
</dbReference>
<feature type="domain" description="Ribosome recycling factor" evidence="7">
    <location>
        <begin position="20"/>
        <end position="183"/>
    </location>
</feature>
<comment type="caution">
    <text evidence="8">The sequence shown here is derived from an EMBL/GenBank/DDBJ whole genome shotgun (WGS) entry which is preliminary data.</text>
</comment>
<protein>
    <recommendedName>
        <fullName evidence="6">Ribosome-recycling factor</fullName>
        <shortName evidence="6">RRF</shortName>
    </recommendedName>
    <alternativeName>
        <fullName evidence="6">Ribosome-releasing factor</fullName>
    </alternativeName>
</protein>
<dbReference type="FunFam" id="3.30.1360.40:FF:000001">
    <property type="entry name" value="Ribosome-recycling factor"/>
    <property type="match status" value="1"/>
</dbReference>
<name>A0A7C5KC79_9BACT</name>
<evidence type="ECO:0000256" key="2">
    <source>
        <dbReference type="ARBA" id="ARBA00005912"/>
    </source>
</evidence>
<dbReference type="InterPro" id="IPR023584">
    <property type="entry name" value="Ribosome_recyc_fac_dom"/>
</dbReference>
<gene>
    <name evidence="6" type="primary">frr</name>
    <name evidence="8" type="ORF">ENL70_06735</name>
</gene>
<proteinExistence type="inferred from homology"/>
<dbReference type="PANTHER" id="PTHR20982:SF3">
    <property type="entry name" value="MITOCHONDRIAL RIBOSOME RECYCLING FACTOR PSEUDO 1"/>
    <property type="match status" value="1"/>
</dbReference>
<evidence type="ECO:0000256" key="3">
    <source>
        <dbReference type="ARBA" id="ARBA00022490"/>
    </source>
</evidence>
<sequence>MISKEIEHLKQRMSKAVENLSKELSSVRTGRASPALLDHVKVDYYGTLVPIKQLANVSQQDARTLIINVYDKNALQAVDKSIRLSDLGLTPQVDGMVLRIVIPALTQERRKELVKVVKKMAEEARVAVRNIRRDEIEILEKRAKNKEISEDDLKRLKNEFQKITDFFIQEIDKLLSNKEKEIMND</sequence>
<comment type="similarity">
    <text evidence="2 6">Belongs to the RRF family.</text>
</comment>
<reference evidence="8" key="1">
    <citation type="journal article" date="2020" name="mSystems">
        <title>Genome- and Community-Level Interaction Insights into Carbon Utilization and Element Cycling Functions of Hydrothermarchaeota in Hydrothermal Sediment.</title>
        <authorList>
            <person name="Zhou Z."/>
            <person name="Liu Y."/>
            <person name="Xu W."/>
            <person name="Pan J."/>
            <person name="Luo Z.H."/>
            <person name="Li M."/>
        </authorList>
    </citation>
    <scope>NUCLEOTIDE SEQUENCE [LARGE SCALE GENOMIC DNA]</scope>
    <source>
        <strain evidence="8">SpSt-1019</strain>
    </source>
</reference>
<accession>A0A7C5KC79</accession>
<dbReference type="SUPFAM" id="SSF55194">
    <property type="entry name" value="Ribosome recycling factor, RRF"/>
    <property type="match status" value="1"/>
</dbReference>
<dbReference type="GO" id="GO:0043023">
    <property type="term" value="F:ribosomal large subunit binding"/>
    <property type="evidence" value="ECO:0007669"/>
    <property type="project" value="TreeGrafter"/>
</dbReference>
<evidence type="ECO:0000256" key="5">
    <source>
        <dbReference type="ARBA" id="ARBA00025050"/>
    </source>
</evidence>
<evidence type="ECO:0000256" key="1">
    <source>
        <dbReference type="ARBA" id="ARBA00004496"/>
    </source>
</evidence>
<dbReference type="GO" id="GO:0006415">
    <property type="term" value="P:translational termination"/>
    <property type="evidence" value="ECO:0007669"/>
    <property type="project" value="UniProtKB-UniRule"/>
</dbReference>
<dbReference type="InterPro" id="IPR002661">
    <property type="entry name" value="Ribosome_recyc_fac"/>
</dbReference>
<dbReference type="HAMAP" id="MF_00040">
    <property type="entry name" value="RRF"/>
    <property type="match status" value="1"/>
</dbReference>
<evidence type="ECO:0000259" key="7">
    <source>
        <dbReference type="Pfam" id="PF01765"/>
    </source>
</evidence>
<dbReference type="AlphaFoldDB" id="A0A7C5KC79"/>
<dbReference type="PANTHER" id="PTHR20982">
    <property type="entry name" value="RIBOSOME RECYCLING FACTOR"/>
    <property type="match status" value="1"/>
</dbReference>
<dbReference type="Gene3D" id="3.30.1360.40">
    <property type="match status" value="1"/>
</dbReference>
<dbReference type="Pfam" id="PF01765">
    <property type="entry name" value="RRF"/>
    <property type="match status" value="1"/>
</dbReference>
<evidence type="ECO:0000256" key="4">
    <source>
        <dbReference type="ARBA" id="ARBA00022917"/>
    </source>
</evidence>
<comment type="subcellular location">
    <subcellularLocation>
        <location evidence="1 6">Cytoplasm</location>
    </subcellularLocation>
</comment>
<dbReference type="NCBIfam" id="TIGR00496">
    <property type="entry name" value="frr"/>
    <property type="match status" value="1"/>
</dbReference>
<dbReference type="Gene3D" id="1.10.132.20">
    <property type="entry name" value="Ribosome-recycling factor"/>
    <property type="match status" value="1"/>
</dbReference>